<protein>
    <submittedName>
        <fullName evidence="1">Uncharacterized protein</fullName>
    </submittedName>
</protein>
<evidence type="ECO:0000313" key="1">
    <source>
        <dbReference type="EMBL" id="AFU60401.1"/>
    </source>
</evidence>
<reference evidence="1 2" key="1">
    <citation type="journal article" date="2012" name="Environ. Microbiol.">
        <title>The genome of the ammonia-oxidizing Candidatus Nitrososphaera gargensis: insights into metabolic versatility and environmental adaptations.</title>
        <authorList>
            <person name="Spang A."/>
            <person name="Poehlein A."/>
            <person name="Offre P."/>
            <person name="Zumbragel S."/>
            <person name="Haider S."/>
            <person name="Rychlik N."/>
            <person name="Nowka B."/>
            <person name="Schmeisser C."/>
            <person name="Lebedeva E.V."/>
            <person name="Rattei T."/>
            <person name="Bohm C."/>
            <person name="Schmid M."/>
            <person name="Galushko A."/>
            <person name="Hatzenpichler R."/>
            <person name="Weinmaier T."/>
            <person name="Daniel R."/>
            <person name="Schleper C."/>
            <person name="Spieck E."/>
            <person name="Streit W."/>
            <person name="Wagner M."/>
        </authorList>
    </citation>
    <scope>NUCLEOTIDE SEQUENCE [LARGE SCALE GENOMIC DNA]</scope>
    <source>
        <strain evidence="2">Ga9.2</strain>
    </source>
</reference>
<gene>
    <name evidence="1" type="ordered locus">Ngar_c34880</name>
</gene>
<evidence type="ECO:0000313" key="2">
    <source>
        <dbReference type="Proteomes" id="UP000008037"/>
    </source>
</evidence>
<accession>K0IG74</accession>
<proteinExistence type="predicted"/>
<organism evidence="1 2">
    <name type="scientific">Nitrososphaera gargensis (strain Ga9.2)</name>
    <dbReference type="NCBI Taxonomy" id="1237085"/>
    <lineage>
        <taxon>Archaea</taxon>
        <taxon>Nitrososphaerota</taxon>
        <taxon>Nitrososphaeria</taxon>
        <taxon>Nitrososphaerales</taxon>
        <taxon>Nitrososphaeraceae</taxon>
        <taxon>Nitrososphaera</taxon>
    </lineage>
</organism>
<sequence>MELQFDSLSPEEAAVSKAKVIITTRDEAGIVNRKGVVMMLDTELEKYPAIAKAKILRSIIGDQAADDQLVIGIDPGSRIGISAMYLHQEIASTVESSPQDAIDQVSAMLGGIESHKKVVKIGDGNITMARNIARMLKMKFRDHVNIEIVDEHGTSQNADANKRGARDRSSARTIAFRSGKSFILK</sequence>
<dbReference type="AlphaFoldDB" id="K0IG74"/>
<name>K0IG74_NITGG</name>
<dbReference type="HOGENOM" id="CLU_121770_0_0_2"/>
<dbReference type="EMBL" id="CP002408">
    <property type="protein sequence ID" value="AFU60401.1"/>
    <property type="molecule type" value="Genomic_DNA"/>
</dbReference>
<dbReference type="BioCyc" id="CNIT1237085:G1324-3489-MONOMER"/>
<dbReference type="STRING" id="1237085.Ngar_c34880"/>
<dbReference type="KEGG" id="nga:Ngar_c34880"/>
<keyword evidence="2" id="KW-1185">Reference proteome</keyword>
<dbReference type="InParanoid" id="K0IG74"/>
<dbReference type="Proteomes" id="UP000008037">
    <property type="component" value="Chromosome"/>
</dbReference>